<dbReference type="PANTHER" id="PTHR12358:SF106">
    <property type="entry name" value="LIPID KINASE YEGS"/>
    <property type="match status" value="1"/>
</dbReference>
<evidence type="ECO:0000256" key="8">
    <source>
        <dbReference type="ARBA" id="ARBA00022842"/>
    </source>
</evidence>
<keyword evidence="9" id="KW-0443">Lipid metabolism</keyword>
<keyword evidence="4" id="KW-0479">Metal-binding</keyword>
<keyword evidence="2" id="KW-0444">Lipid biosynthesis</keyword>
<dbReference type="Pfam" id="PF19279">
    <property type="entry name" value="YegS_C"/>
    <property type="match status" value="1"/>
</dbReference>
<keyword evidence="3" id="KW-0808">Transferase</keyword>
<evidence type="ECO:0000256" key="6">
    <source>
        <dbReference type="ARBA" id="ARBA00022777"/>
    </source>
</evidence>
<dbReference type="PANTHER" id="PTHR12358">
    <property type="entry name" value="SPHINGOSINE KINASE"/>
    <property type="match status" value="1"/>
</dbReference>
<dbReference type="NCBIfam" id="TIGR00147">
    <property type="entry name" value="YegS/Rv2252/BmrU family lipid kinase"/>
    <property type="match status" value="1"/>
</dbReference>
<keyword evidence="8" id="KW-0460">Magnesium</keyword>
<evidence type="ECO:0000256" key="4">
    <source>
        <dbReference type="ARBA" id="ARBA00022723"/>
    </source>
</evidence>
<dbReference type="GO" id="GO:0016301">
    <property type="term" value="F:kinase activity"/>
    <property type="evidence" value="ECO:0007669"/>
    <property type="project" value="UniProtKB-KW"/>
</dbReference>
<evidence type="ECO:0000313" key="13">
    <source>
        <dbReference type="EMBL" id="GAA4924933.1"/>
    </source>
</evidence>
<accession>A0ABP9G1B7</accession>
<keyword evidence="10" id="KW-0594">Phospholipid biosynthesis</keyword>
<dbReference type="SMART" id="SM00046">
    <property type="entry name" value="DAGKc"/>
    <property type="match status" value="1"/>
</dbReference>
<keyword evidence="5" id="KW-0547">Nucleotide-binding</keyword>
<gene>
    <name evidence="13" type="ORF">GCM10023313_31710</name>
</gene>
<comment type="cofactor">
    <cofactor evidence="1">
        <name>Mg(2+)</name>
        <dbReference type="ChEBI" id="CHEBI:18420"/>
    </cofactor>
</comment>
<name>A0ABP9G1B7_9SPHI</name>
<evidence type="ECO:0000256" key="9">
    <source>
        <dbReference type="ARBA" id="ARBA00023098"/>
    </source>
</evidence>
<reference evidence="14" key="1">
    <citation type="journal article" date="2019" name="Int. J. Syst. Evol. Microbiol.">
        <title>The Global Catalogue of Microorganisms (GCM) 10K type strain sequencing project: providing services to taxonomists for standard genome sequencing and annotation.</title>
        <authorList>
            <consortium name="The Broad Institute Genomics Platform"/>
            <consortium name="The Broad Institute Genome Sequencing Center for Infectious Disease"/>
            <person name="Wu L."/>
            <person name="Ma J."/>
        </authorList>
    </citation>
    <scope>NUCLEOTIDE SEQUENCE [LARGE SCALE GENOMIC DNA]</scope>
    <source>
        <strain evidence="14">JCM 18283</strain>
    </source>
</reference>
<protein>
    <submittedName>
        <fullName evidence="13">Diacylglycerol kinase family lipid kinase</fullName>
    </submittedName>
</protein>
<evidence type="ECO:0000256" key="5">
    <source>
        <dbReference type="ARBA" id="ARBA00022741"/>
    </source>
</evidence>
<keyword evidence="7" id="KW-0067">ATP-binding</keyword>
<dbReference type="Gene3D" id="3.40.50.10330">
    <property type="entry name" value="Probable inorganic polyphosphate/atp-NAD kinase, domain 1"/>
    <property type="match status" value="1"/>
</dbReference>
<dbReference type="Pfam" id="PF00781">
    <property type="entry name" value="DAGK_cat"/>
    <property type="match status" value="1"/>
</dbReference>
<evidence type="ECO:0000256" key="10">
    <source>
        <dbReference type="ARBA" id="ARBA00023209"/>
    </source>
</evidence>
<evidence type="ECO:0000256" key="3">
    <source>
        <dbReference type="ARBA" id="ARBA00022679"/>
    </source>
</evidence>
<dbReference type="Gene3D" id="2.60.200.40">
    <property type="match status" value="1"/>
</dbReference>
<evidence type="ECO:0000259" key="12">
    <source>
        <dbReference type="PROSITE" id="PS50146"/>
    </source>
</evidence>
<comment type="caution">
    <text evidence="13">The sequence shown here is derived from an EMBL/GenBank/DDBJ whole genome shotgun (WGS) entry which is preliminary data.</text>
</comment>
<dbReference type="InterPro" id="IPR005218">
    <property type="entry name" value="Diacylglycerol/lipid_kinase"/>
</dbReference>
<dbReference type="Proteomes" id="UP001501436">
    <property type="component" value="Unassembled WGS sequence"/>
</dbReference>
<dbReference type="InterPro" id="IPR017438">
    <property type="entry name" value="ATP-NAD_kinase_N"/>
</dbReference>
<dbReference type="RefSeq" id="WP_345332450.1">
    <property type="nucleotide sequence ID" value="NZ_BAABJI010000002.1"/>
</dbReference>
<organism evidence="13 14">
    <name type="scientific">Mucilaginibacter defluvii</name>
    <dbReference type="NCBI Taxonomy" id="1196019"/>
    <lineage>
        <taxon>Bacteria</taxon>
        <taxon>Pseudomonadati</taxon>
        <taxon>Bacteroidota</taxon>
        <taxon>Sphingobacteriia</taxon>
        <taxon>Sphingobacteriales</taxon>
        <taxon>Sphingobacteriaceae</taxon>
        <taxon>Mucilaginibacter</taxon>
    </lineage>
</organism>
<evidence type="ECO:0000256" key="1">
    <source>
        <dbReference type="ARBA" id="ARBA00001946"/>
    </source>
</evidence>
<evidence type="ECO:0000256" key="11">
    <source>
        <dbReference type="ARBA" id="ARBA00023264"/>
    </source>
</evidence>
<keyword evidence="11" id="KW-1208">Phospholipid metabolism</keyword>
<sequence>MKKKVLFIVNPVSGGKSKDGVPKLIGNYLDTAQFDATFNFSQGVTHARELAKQAIVNYDVVVAVGGDGTVNEVASAIVNSNTALGIIPFGSGNGLARFLGIPMNVRGAVETFNKMRLETIDSALFNGQPFFNMAGLGFDAHISNVFSQGKNAKKRGFYSYLKSSVQEILNYKSHAYHINIDGKEYDREAFMLSFANSSQFGNNAHVSPKASVQDGMLDVCVVKPFPLYRFPEMALRMFNKTADKSAYVEIIRGRHIRVIRKNNGPAHLDGEPQLIGTNVEINIIPHSLNVIVGEGFERGEDTKNAWGSLVASDND</sequence>
<keyword evidence="6 13" id="KW-0418">Kinase</keyword>
<feature type="domain" description="DAGKc" evidence="12">
    <location>
        <begin position="1"/>
        <end position="129"/>
    </location>
</feature>
<dbReference type="PROSITE" id="PS50146">
    <property type="entry name" value="DAGK"/>
    <property type="match status" value="1"/>
</dbReference>
<dbReference type="InterPro" id="IPR050187">
    <property type="entry name" value="Lipid_Phosphate_FormReg"/>
</dbReference>
<dbReference type="InterPro" id="IPR001206">
    <property type="entry name" value="Diacylglycerol_kinase_cat_dom"/>
</dbReference>
<proteinExistence type="predicted"/>
<evidence type="ECO:0000313" key="14">
    <source>
        <dbReference type="Proteomes" id="UP001501436"/>
    </source>
</evidence>
<evidence type="ECO:0000256" key="7">
    <source>
        <dbReference type="ARBA" id="ARBA00022840"/>
    </source>
</evidence>
<evidence type="ECO:0000256" key="2">
    <source>
        <dbReference type="ARBA" id="ARBA00022516"/>
    </source>
</evidence>
<dbReference type="SUPFAM" id="SSF111331">
    <property type="entry name" value="NAD kinase/diacylglycerol kinase-like"/>
    <property type="match status" value="1"/>
</dbReference>
<dbReference type="EMBL" id="BAABJI010000002">
    <property type="protein sequence ID" value="GAA4924933.1"/>
    <property type="molecule type" value="Genomic_DNA"/>
</dbReference>
<dbReference type="InterPro" id="IPR045540">
    <property type="entry name" value="YegS/DAGK_C"/>
</dbReference>
<dbReference type="InterPro" id="IPR016064">
    <property type="entry name" value="NAD/diacylglycerol_kinase_sf"/>
</dbReference>
<keyword evidence="14" id="KW-1185">Reference proteome</keyword>